<evidence type="ECO:0000313" key="2">
    <source>
        <dbReference type="WBParaSite" id="nRc.2.0.1.t01231-RA"/>
    </source>
</evidence>
<dbReference type="Proteomes" id="UP000887565">
    <property type="component" value="Unplaced"/>
</dbReference>
<organism evidence="1 2">
    <name type="scientific">Romanomermis culicivorax</name>
    <name type="common">Nematode worm</name>
    <dbReference type="NCBI Taxonomy" id="13658"/>
    <lineage>
        <taxon>Eukaryota</taxon>
        <taxon>Metazoa</taxon>
        <taxon>Ecdysozoa</taxon>
        <taxon>Nematoda</taxon>
        <taxon>Enoplea</taxon>
        <taxon>Dorylaimia</taxon>
        <taxon>Mermithida</taxon>
        <taxon>Mermithoidea</taxon>
        <taxon>Mermithidae</taxon>
        <taxon>Romanomermis</taxon>
    </lineage>
</organism>
<reference evidence="2" key="1">
    <citation type="submission" date="2022-11" db="UniProtKB">
        <authorList>
            <consortium name="WormBaseParasite"/>
        </authorList>
    </citation>
    <scope>IDENTIFICATION</scope>
</reference>
<accession>A0A915HIS8</accession>
<name>A0A915HIS8_ROMCU</name>
<keyword evidence="1" id="KW-1185">Reference proteome</keyword>
<evidence type="ECO:0000313" key="1">
    <source>
        <dbReference type="Proteomes" id="UP000887565"/>
    </source>
</evidence>
<protein>
    <submittedName>
        <fullName evidence="2">Uncharacterized protein</fullName>
    </submittedName>
</protein>
<dbReference type="AlphaFoldDB" id="A0A915HIS8"/>
<sequence>MLMKIGHFNGMVASLIDEKEEGQTANSEPINKTGDDLALIDHALDGLKQLCNDQNWPNLAICQTTNIRRGVFTLARIAKGTIAANYNGDLMKIGHFNQMIPSLVEEKEK</sequence>
<proteinExistence type="predicted"/>
<dbReference type="WBParaSite" id="nRc.2.0.1.t01231-RA">
    <property type="protein sequence ID" value="nRc.2.0.1.t01231-RA"/>
    <property type="gene ID" value="nRc.2.0.1.g01231"/>
</dbReference>